<feature type="compositionally biased region" description="Basic and acidic residues" evidence="1">
    <location>
        <begin position="27"/>
        <end position="39"/>
    </location>
</feature>
<dbReference type="Proteomes" id="UP000650616">
    <property type="component" value="Unassembled WGS sequence"/>
</dbReference>
<evidence type="ECO:0000313" key="3">
    <source>
        <dbReference type="Proteomes" id="UP000650616"/>
    </source>
</evidence>
<comment type="caution">
    <text evidence="2">The sequence shown here is derived from an EMBL/GenBank/DDBJ whole genome shotgun (WGS) entry which is preliminary data.</text>
</comment>
<evidence type="ECO:0000256" key="1">
    <source>
        <dbReference type="SAM" id="MobiDB-lite"/>
    </source>
</evidence>
<sequence length="249" mass="28173">MTQEELDALMAGGLDDIMDEETAEPDTQDKVDSSVETKQETAPVKQEKESEDNDIDEEFVKGYRVNPQTAWPPPPPTDDHKMVNQLDDVTKDSEKKATEMFDKLDVINGFFMNAESSCGDLKKDIDKNIEIFTTLSEKFPGVDAFLEALKRNESMKETVENTIGDIQMGQDEIMMAMDMMQYQDIHRQKIERVINVMRALSKYMSSLFEGRIDDDKRVSSAVHIVGDTTTENLVSNDDIEALIESLGNK</sequence>
<organism evidence="2 3">
    <name type="scientific">Campylobacter californiensis</name>
    <dbReference type="NCBI Taxonomy" id="1032243"/>
    <lineage>
        <taxon>Bacteria</taxon>
        <taxon>Pseudomonadati</taxon>
        <taxon>Campylobacterota</taxon>
        <taxon>Epsilonproteobacteria</taxon>
        <taxon>Campylobacterales</taxon>
        <taxon>Campylobacteraceae</taxon>
        <taxon>Campylobacter</taxon>
    </lineage>
</organism>
<dbReference type="AlphaFoldDB" id="A0AAW3ZV05"/>
<keyword evidence="3" id="KW-1185">Reference proteome</keyword>
<reference evidence="2 3" key="1">
    <citation type="submission" date="2015-08" db="EMBL/GenBank/DDBJ databases">
        <title>Comparative genomics of the Campylobacter concisus group.</title>
        <authorList>
            <person name="Yee E."/>
            <person name="Chapman M.H."/>
            <person name="Huynh S."/>
            <person name="Bono J.L."/>
            <person name="On S.L."/>
            <person name="St Leger J."/>
            <person name="Foster G."/>
            <person name="Parker C.T."/>
            <person name="Miller W.G."/>
        </authorList>
    </citation>
    <scope>NUCLEOTIDE SEQUENCE [LARGE SCALE GENOMIC DNA]</scope>
    <source>
        <strain evidence="2 3">RM9337</strain>
    </source>
</reference>
<protein>
    <submittedName>
        <fullName evidence="2">Chemotaxis protein</fullName>
    </submittedName>
</protein>
<name>A0AAW3ZV05_9BACT</name>
<feature type="region of interest" description="Disordered" evidence="1">
    <location>
        <begin position="1"/>
        <end position="58"/>
    </location>
</feature>
<feature type="compositionally biased region" description="Acidic residues" evidence="1">
    <location>
        <begin position="16"/>
        <end position="26"/>
    </location>
</feature>
<proteinExistence type="predicted"/>
<dbReference type="SUPFAM" id="SSF75708">
    <property type="entry name" value="Chemotaxis phosphatase CheZ"/>
    <property type="match status" value="1"/>
</dbReference>
<dbReference type="EMBL" id="LIWG01000002">
    <property type="protein sequence ID" value="MBE3607716.1"/>
    <property type="molecule type" value="Genomic_DNA"/>
</dbReference>
<dbReference type="RefSeq" id="WP_169937298.1">
    <property type="nucleotide sequence ID" value="NZ_CP012545.1"/>
</dbReference>
<gene>
    <name evidence="2" type="ORF">CCAL9337_03080</name>
</gene>
<accession>A0AAW3ZV05</accession>
<dbReference type="Gene3D" id="1.10.287.500">
    <property type="entry name" value="Helix hairpin bin"/>
    <property type="match status" value="1"/>
</dbReference>
<evidence type="ECO:0000313" key="2">
    <source>
        <dbReference type="EMBL" id="MBE3607716.1"/>
    </source>
</evidence>